<keyword evidence="3" id="KW-0050">Antiport</keyword>
<evidence type="ECO:0000256" key="5">
    <source>
        <dbReference type="ARBA" id="ARBA00022989"/>
    </source>
</evidence>
<dbReference type="InterPro" id="IPR038770">
    <property type="entry name" value="Na+/solute_symporter_sf"/>
</dbReference>
<dbReference type="Proteomes" id="UP000509750">
    <property type="component" value="Chromosome"/>
</dbReference>
<dbReference type="PANTHER" id="PTHR43562:SF3">
    <property type="entry name" value="SODIUM ION_PROTON EXCHANGER (EUROFUNG)"/>
    <property type="match status" value="1"/>
</dbReference>
<keyword evidence="4 10" id="KW-0812">Transmembrane</keyword>
<proteinExistence type="predicted"/>
<evidence type="ECO:0000256" key="9">
    <source>
        <dbReference type="ARBA" id="ARBA00023201"/>
    </source>
</evidence>
<name>A0A7D5KXU0_9EURY</name>
<evidence type="ECO:0000256" key="1">
    <source>
        <dbReference type="ARBA" id="ARBA00004141"/>
    </source>
</evidence>
<dbReference type="KEGG" id="halg:HUG10_14845"/>
<keyword evidence="6" id="KW-0915">Sodium</keyword>
<evidence type="ECO:0000256" key="3">
    <source>
        <dbReference type="ARBA" id="ARBA00022449"/>
    </source>
</evidence>
<gene>
    <name evidence="12" type="ORF">HUG10_14845</name>
</gene>
<dbReference type="GO" id="GO:0006814">
    <property type="term" value="P:sodium ion transport"/>
    <property type="evidence" value="ECO:0007669"/>
    <property type="project" value="UniProtKB-KW"/>
</dbReference>
<keyword evidence="9" id="KW-0739">Sodium transport</keyword>
<evidence type="ECO:0000259" key="11">
    <source>
        <dbReference type="Pfam" id="PF00999"/>
    </source>
</evidence>
<evidence type="ECO:0000256" key="6">
    <source>
        <dbReference type="ARBA" id="ARBA00023053"/>
    </source>
</evidence>
<evidence type="ECO:0000256" key="10">
    <source>
        <dbReference type="SAM" id="Phobius"/>
    </source>
</evidence>
<keyword evidence="8 10" id="KW-0472">Membrane</keyword>
<evidence type="ECO:0000256" key="8">
    <source>
        <dbReference type="ARBA" id="ARBA00023136"/>
    </source>
</evidence>
<reference evidence="12 13" key="1">
    <citation type="submission" date="2020-07" db="EMBL/GenBank/DDBJ databases">
        <title>Gai3-2, isolated from salt lake.</title>
        <authorList>
            <person name="Cui H."/>
            <person name="Shi X."/>
        </authorList>
    </citation>
    <scope>NUCLEOTIDE SEQUENCE [LARGE SCALE GENOMIC DNA]</scope>
    <source>
        <strain evidence="12 13">Gai3-2</strain>
    </source>
</reference>
<dbReference type="Gene3D" id="1.20.1530.20">
    <property type="match status" value="1"/>
</dbReference>
<evidence type="ECO:0000313" key="13">
    <source>
        <dbReference type="Proteomes" id="UP000509750"/>
    </source>
</evidence>
<evidence type="ECO:0000256" key="4">
    <source>
        <dbReference type="ARBA" id="ARBA00022692"/>
    </source>
</evidence>
<accession>A0A7D5KXU0</accession>
<feature type="transmembrane region" description="Helical" evidence="10">
    <location>
        <begin position="147"/>
        <end position="173"/>
    </location>
</feature>
<keyword evidence="13" id="KW-1185">Reference proteome</keyword>
<dbReference type="GeneID" id="56030136"/>
<dbReference type="GO" id="GO:0016020">
    <property type="term" value="C:membrane"/>
    <property type="evidence" value="ECO:0007669"/>
    <property type="project" value="UniProtKB-SubCell"/>
</dbReference>
<feature type="transmembrane region" description="Helical" evidence="10">
    <location>
        <begin position="339"/>
        <end position="364"/>
    </location>
</feature>
<dbReference type="GO" id="GO:0015297">
    <property type="term" value="F:antiporter activity"/>
    <property type="evidence" value="ECO:0007669"/>
    <property type="project" value="UniProtKB-KW"/>
</dbReference>
<feature type="transmembrane region" description="Helical" evidence="10">
    <location>
        <begin position="276"/>
        <end position="295"/>
    </location>
</feature>
<feature type="transmembrane region" description="Helical" evidence="10">
    <location>
        <begin position="301"/>
        <end position="327"/>
    </location>
</feature>
<sequence>MVEAAGIDLLGILLVLALALVFGSLAERAGYPAMMGELFAGIVFGPPLLGLLSPSAGLEVLAELGVFLLMVYVGMEVDMHELFALGPKALVVAVGGFLVPFGLGYGIGALLGFDVGASLFVGLAMAATSLATKSRILSDLGLLDTRIAGVLLGGALVSDVGVLVAFAGVLGYADAGSVNAVELGVVLGQALAFFAVAFVVGDRFLPAVWHGVETFRERYGFVTETTAFTVALVVALVFAELAHLAGLHAIIGGFVAGMFIRQADLEPALYDHMEHVVRDLAVGVFAPVFFVTVGFELTLDVFGSALGTLALLVAVAFVGKIVGSWLFSLPTGLTSREGLVVGLGMNGRGTVEIIIASVGLSAGIIDQSLFSMLVFIAIFTTAMVPVTMTWGVRLLDRSGELYGADGSTVALADGGAAGNRDGGGDGER</sequence>
<keyword evidence="2" id="KW-0813">Transport</keyword>
<keyword evidence="7" id="KW-0406">Ion transport</keyword>
<dbReference type="EMBL" id="CP058529">
    <property type="protein sequence ID" value="QLG28738.1"/>
    <property type="molecule type" value="Genomic_DNA"/>
</dbReference>
<feature type="transmembrane region" description="Helical" evidence="10">
    <location>
        <begin position="179"/>
        <end position="200"/>
    </location>
</feature>
<protein>
    <submittedName>
        <fullName evidence="12">Cation:proton antiporter</fullName>
    </submittedName>
</protein>
<dbReference type="AlphaFoldDB" id="A0A7D5KXU0"/>
<dbReference type="Pfam" id="PF00999">
    <property type="entry name" value="Na_H_Exchanger"/>
    <property type="match status" value="1"/>
</dbReference>
<feature type="transmembrane region" description="Helical" evidence="10">
    <location>
        <begin position="105"/>
        <end position="126"/>
    </location>
</feature>
<feature type="transmembrane region" description="Helical" evidence="10">
    <location>
        <begin position="82"/>
        <end position="99"/>
    </location>
</feature>
<dbReference type="PANTHER" id="PTHR43562">
    <property type="entry name" value="NAPA-TYPE SODIUM/HYDROGEN ANTIPORTER"/>
    <property type="match status" value="1"/>
</dbReference>
<feature type="domain" description="Cation/H+ exchanger transmembrane" evidence="11">
    <location>
        <begin position="17"/>
        <end position="390"/>
    </location>
</feature>
<evidence type="ECO:0000313" key="12">
    <source>
        <dbReference type="EMBL" id="QLG28738.1"/>
    </source>
</evidence>
<feature type="transmembrane region" description="Helical" evidence="10">
    <location>
        <begin position="245"/>
        <end position="264"/>
    </location>
</feature>
<dbReference type="OrthoDB" id="12029at2157"/>
<dbReference type="GO" id="GO:1902600">
    <property type="term" value="P:proton transmembrane transport"/>
    <property type="evidence" value="ECO:0007669"/>
    <property type="project" value="InterPro"/>
</dbReference>
<dbReference type="InterPro" id="IPR006153">
    <property type="entry name" value="Cation/H_exchanger_TM"/>
</dbReference>
<comment type="subcellular location">
    <subcellularLocation>
        <location evidence="1">Membrane</location>
        <topology evidence="1">Multi-pass membrane protein</topology>
    </subcellularLocation>
</comment>
<organism evidence="12 13">
    <name type="scientific">Halorarum halophilum</name>
    <dbReference type="NCBI Taxonomy" id="2743090"/>
    <lineage>
        <taxon>Archaea</taxon>
        <taxon>Methanobacteriati</taxon>
        <taxon>Methanobacteriota</taxon>
        <taxon>Stenosarchaea group</taxon>
        <taxon>Halobacteria</taxon>
        <taxon>Halobacteriales</taxon>
        <taxon>Haloferacaceae</taxon>
        <taxon>Halorarum</taxon>
    </lineage>
</organism>
<evidence type="ECO:0000256" key="7">
    <source>
        <dbReference type="ARBA" id="ARBA00023065"/>
    </source>
</evidence>
<feature type="transmembrane region" description="Helical" evidence="10">
    <location>
        <begin position="221"/>
        <end position="239"/>
    </location>
</feature>
<feature type="transmembrane region" description="Helical" evidence="10">
    <location>
        <begin position="370"/>
        <end position="392"/>
    </location>
</feature>
<keyword evidence="5 10" id="KW-1133">Transmembrane helix</keyword>
<dbReference type="RefSeq" id="WP_179170312.1">
    <property type="nucleotide sequence ID" value="NZ_CP058529.1"/>
</dbReference>
<evidence type="ECO:0000256" key="2">
    <source>
        <dbReference type="ARBA" id="ARBA00022448"/>
    </source>
</evidence>